<proteinExistence type="predicted"/>
<organism evidence="3">
    <name type="scientific">Sedimenticola thiotaurini</name>
    <dbReference type="NCBI Taxonomy" id="1543721"/>
    <lineage>
        <taxon>Bacteria</taxon>
        <taxon>Pseudomonadati</taxon>
        <taxon>Pseudomonadota</taxon>
        <taxon>Gammaproteobacteria</taxon>
        <taxon>Chromatiales</taxon>
        <taxon>Sedimenticolaceae</taxon>
        <taxon>Sedimenticola</taxon>
    </lineage>
</organism>
<keyword evidence="2" id="KW-0812">Transmembrane</keyword>
<reference evidence="3" key="1">
    <citation type="journal article" date="2020" name="mSystems">
        <title>Genome- and Community-Level Interaction Insights into Carbon Utilization and Element Cycling Functions of Hydrothermarchaeota in Hydrothermal Sediment.</title>
        <authorList>
            <person name="Zhou Z."/>
            <person name="Liu Y."/>
            <person name="Xu W."/>
            <person name="Pan J."/>
            <person name="Luo Z.H."/>
            <person name="Li M."/>
        </authorList>
    </citation>
    <scope>NUCLEOTIDE SEQUENCE [LARGE SCALE GENOMIC DNA]</scope>
    <source>
        <strain evidence="3">HyVt-443</strain>
    </source>
</reference>
<dbReference type="EMBL" id="DRKP01000062">
    <property type="protein sequence ID" value="HEB95873.1"/>
    <property type="molecule type" value="Genomic_DNA"/>
</dbReference>
<accession>A0A831RJQ1</accession>
<comment type="caution">
    <text evidence="3">The sequence shown here is derived from an EMBL/GenBank/DDBJ whole genome shotgun (WGS) entry which is preliminary data.</text>
</comment>
<gene>
    <name evidence="3" type="ORF">ENI96_05525</name>
</gene>
<sequence length="238" mass="27207">MHYRTPRIVQPGSGRPLLWTLLVLLGLFAAGGYLWLQVGQNGGPDPERLQARIAADSARIKALEKERGQLLEQVAMLEQTSQIDRAAVQQVREQLAAFQQERSKMEEELTFLRSMVSTREDREAIRVQRLVIEKGGAEGRYRYRFTITRNMQNGGTASGWVFFAVDGTRGGKPAWLPLREITEEGTEKLKMKFRNFQDIEGEIQLPDDFKPLKVIIEVKPSNRKLPPVKQRFDWKVTG</sequence>
<evidence type="ECO:0000313" key="3">
    <source>
        <dbReference type="EMBL" id="HEB95873.1"/>
    </source>
</evidence>
<dbReference type="AlphaFoldDB" id="A0A831RJQ1"/>
<dbReference type="InterPro" id="IPR046703">
    <property type="entry name" value="DUF6776"/>
</dbReference>
<evidence type="ECO:0000256" key="1">
    <source>
        <dbReference type="SAM" id="Coils"/>
    </source>
</evidence>
<evidence type="ECO:0000256" key="2">
    <source>
        <dbReference type="SAM" id="Phobius"/>
    </source>
</evidence>
<keyword evidence="2" id="KW-1133">Transmembrane helix</keyword>
<keyword evidence="2" id="KW-0472">Membrane</keyword>
<protein>
    <submittedName>
        <fullName evidence="3">Uncharacterized protein</fullName>
    </submittedName>
</protein>
<keyword evidence="1" id="KW-0175">Coiled coil</keyword>
<dbReference type="Pfam" id="PF20567">
    <property type="entry name" value="DUF6776"/>
    <property type="match status" value="1"/>
</dbReference>
<feature type="transmembrane region" description="Helical" evidence="2">
    <location>
        <begin position="16"/>
        <end position="36"/>
    </location>
</feature>
<name>A0A831RJQ1_9GAMM</name>
<dbReference type="Proteomes" id="UP000886251">
    <property type="component" value="Unassembled WGS sequence"/>
</dbReference>
<feature type="coiled-coil region" evidence="1">
    <location>
        <begin position="53"/>
        <end position="115"/>
    </location>
</feature>